<dbReference type="InterPro" id="IPR019734">
    <property type="entry name" value="TPR_rpt"/>
</dbReference>
<keyword evidence="1" id="KW-0677">Repeat</keyword>
<comment type="caution">
    <text evidence="6">The sequence shown here is derived from an EMBL/GenBank/DDBJ whole genome shotgun (WGS) entry which is preliminary data.</text>
</comment>
<dbReference type="Gene3D" id="1.25.40.10">
    <property type="entry name" value="Tetratricopeptide repeat domain"/>
    <property type="match status" value="2"/>
</dbReference>
<dbReference type="GO" id="GO:0046813">
    <property type="term" value="P:receptor-mediated virion attachment to host cell"/>
    <property type="evidence" value="ECO:0007669"/>
    <property type="project" value="TreeGrafter"/>
</dbReference>
<evidence type="ECO:0000313" key="8">
    <source>
        <dbReference type="Proteomes" id="UP000229681"/>
    </source>
</evidence>
<evidence type="ECO:0000313" key="5">
    <source>
        <dbReference type="EMBL" id="PJF35698.1"/>
    </source>
</evidence>
<evidence type="ECO:0000256" key="1">
    <source>
        <dbReference type="ARBA" id="ARBA00022737"/>
    </source>
</evidence>
<evidence type="ECO:0000313" key="6">
    <source>
        <dbReference type="EMBL" id="PJF42071.1"/>
    </source>
</evidence>
<feature type="repeat" description="TPR" evidence="3">
    <location>
        <begin position="275"/>
        <end position="308"/>
    </location>
</feature>
<evidence type="ECO:0000256" key="4">
    <source>
        <dbReference type="SAM" id="Coils"/>
    </source>
</evidence>
<dbReference type="PANTHER" id="PTHR44858">
    <property type="entry name" value="TETRATRICOPEPTIDE REPEAT PROTEIN 6"/>
    <property type="match status" value="1"/>
</dbReference>
<evidence type="ECO:0000256" key="3">
    <source>
        <dbReference type="PROSITE-ProRule" id="PRU00339"/>
    </source>
</evidence>
<dbReference type="Proteomes" id="UP000228947">
    <property type="component" value="Unassembled WGS sequence"/>
</dbReference>
<dbReference type="Pfam" id="PF13181">
    <property type="entry name" value="TPR_8"/>
    <property type="match status" value="1"/>
</dbReference>
<dbReference type="PROSITE" id="PS50293">
    <property type="entry name" value="TPR_REGION"/>
    <property type="match status" value="1"/>
</dbReference>
<keyword evidence="2 3" id="KW-0802">TPR repeat</keyword>
<dbReference type="EMBL" id="PGTL01000035">
    <property type="protein sequence ID" value="PJF42071.1"/>
    <property type="molecule type" value="Genomic_DNA"/>
</dbReference>
<accession>A0A2M8PDT5</accession>
<dbReference type="Pfam" id="PF13414">
    <property type="entry name" value="TPR_11"/>
    <property type="match status" value="1"/>
</dbReference>
<feature type="repeat" description="TPR" evidence="3">
    <location>
        <begin position="207"/>
        <end position="240"/>
    </location>
</feature>
<dbReference type="AlphaFoldDB" id="A0A2M8PWY8"/>
<protein>
    <submittedName>
        <fullName evidence="6">Uncharacterized protein</fullName>
    </submittedName>
</protein>
<proteinExistence type="predicted"/>
<keyword evidence="4" id="KW-0175">Coiled coil</keyword>
<dbReference type="SMART" id="SM00028">
    <property type="entry name" value="TPR"/>
    <property type="match status" value="4"/>
</dbReference>
<evidence type="ECO:0000313" key="7">
    <source>
        <dbReference type="Proteomes" id="UP000228947"/>
    </source>
</evidence>
<gene>
    <name evidence="5" type="ORF">CUN49_09245</name>
    <name evidence="6" type="ORF">CUN50_05505</name>
</gene>
<dbReference type="PROSITE" id="PS50005">
    <property type="entry name" value="TPR"/>
    <property type="match status" value="3"/>
</dbReference>
<dbReference type="InterPro" id="IPR050498">
    <property type="entry name" value="Ycf3"/>
</dbReference>
<dbReference type="Proteomes" id="UP000229681">
    <property type="component" value="Unassembled WGS sequence"/>
</dbReference>
<name>A0A2M8PWY8_9CHLR</name>
<dbReference type="PANTHER" id="PTHR44858:SF1">
    <property type="entry name" value="UDP-N-ACETYLGLUCOSAMINE--PEPTIDE N-ACETYLGLUCOSAMINYLTRANSFERASE SPINDLY-RELATED"/>
    <property type="match status" value="1"/>
</dbReference>
<organism evidence="6 7">
    <name type="scientific">Candidatus Thermofonsia Clade 1 bacterium</name>
    <dbReference type="NCBI Taxonomy" id="2364210"/>
    <lineage>
        <taxon>Bacteria</taxon>
        <taxon>Bacillati</taxon>
        <taxon>Chloroflexota</taxon>
        <taxon>Candidatus Thermofontia</taxon>
        <taxon>Candidatus Thermofonsia Clade 1</taxon>
    </lineage>
</organism>
<feature type="coiled-coil region" evidence="4">
    <location>
        <begin position="59"/>
        <end position="120"/>
    </location>
</feature>
<dbReference type="InterPro" id="IPR011990">
    <property type="entry name" value="TPR-like_helical_dom_sf"/>
</dbReference>
<dbReference type="GO" id="GO:0009279">
    <property type="term" value="C:cell outer membrane"/>
    <property type="evidence" value="ECO:0007669"/>
    <property type="project" value="TreeGrafter"/>
</dbReference>
<sequence length="354" mass="39450">MDGRIILVCRRSVSEVPARILAEYVQIIEMSLVAEHALRGTHMLLVLTPGTLERCVEPNDSLRNVLKDAQQNNTRLLALLSNQFDPSDRVRYAADLLTTAELLRLDYANWEQTLQALQRAFGVNVQLPPLSAEQRTQLNAQEWFERALRLPADDLDGKLAAYAEALRLHPNFAAAYARRSGAHLAKGDVEACLADCETALRLEPSLAEAHHNRALALAKQGRYAEALESYTAALRFDSRNTRAYLNRGVARANMGDLDGAIEDYTAALSLNPKLAEAYFNRSLAHSQRDNFEAAMQDYAQAIALNLNAPQAAEPADITATIAYLERLLQRFPDHPRAEQLRQEIARLRGLAIDQ</sequence>
<evidence type="ECO:0000256" key="2">
    <source>
        <dbReference type="ARBA" id="ARBA00022803"/>
    </source>
</evidence>
<dbReference type="EMBL" id="PGTM01000120">
    <property type="protein sequence ID" value="PJF35698.1"/>
    <property type="molecule type" value="Genomic_DNA"/>
</dbReference>
<accession>A0A2M8PWY8</accession>
<feature type="repeat" description="TPR" evidence="3">
    <location>
        <begin position="241"/>
        <end position="274"/>
    </location>
</feature>
<dbReference type="SUPFAM" id="SSF48452">
    <property type="entry name" value="TPR-like"/>
    <property type="match status" value="1"/>
</dbReference>
<reference evidence="7 8" key="1">
    <citation type="submission" date="2017-11" db="EMBL/GenBank/DDBJ databases">
        <title>Evolution of Phototrophy in the Chloroflexi Phylum Driven by Horizontal Gene Transfer.</title>
        <authorList>
            <person name="Ward L.M."/>
            <person name="Hemp J."/>
            <person name="Shih P.M."/>
            <person name="Mcglynn S.E."/>
            <person name="Fischer W."/>
        </authorList>
    </citation>
    <scope>NUCLEOTIDE SEQUENCE [LARGE SCALE GENOMIC DNA]</scope>
    <source>
        <strain evidence="6">CP1_1M</strain>
        <strain evidence="5">JP3_13</strain>
    </source>
</reference>